<evidence type="ECO:0000256" key="1">
    <source>
        <dbReference type="SAM" id="Phobius"/>
    </source>
</evidence>
<keyword evidence="1" id="KW-0472">Membrane</keyword>
<accession>A0ABT4UNP6</accession>
<dbReference type="InterPro" id="IPR021737">
    <property type="entry name" value="Phage_phiKZ_Orf197"/>
</dbReference>
<feature type="transmembrane region" description="Helical" evidence="1">
    <location>
        <begin position="210"/>
        <end position="230"/>
    </location>
</feature>
<dbReference type="RefSeq" id="WP_407032793.1">
    <property type="nucleotide sequence ID" value="NZ_JAQGEF010000031.1"/>
</dbReference>
<keyword evidence="3" id="KW-1185">Reference proteome</keyword>
<feature type="transmembrane region" description="Helical" evidence="1">
    <location>
        <begin position="37"/>
        <end position="54"/>
    </location>
</feature>
<evidence type="ECO:0000313" key="2">
    <source>
        <dbReference type="EMBL" id="MDA3616464.1"/>
    </source>
</evidence>
<organism evidence="2 3">
    <name type="scientific">Polluticaenibacter yanchengensis</name>
    <dbReference type="NCBI Taxonomy" id="3014562"/>
    <lineage>
        <taxon>Bacteria</taxon>
        <taxon>Pseudomonadati</taxon>
        <taxon>Bacteroidota</taxon>
        <taxon>Chitinophagia</taxon>
        <taxon>Chitinophagales</taxon>
        <taxon>Chitinophagaceae</taxon>
        <taxon>Polluticaenibacter</taxon>
    </lineage>
</organism>
<name>A0ABT4UNP6_9BACT</name>
<evidence type="ECO:0000313" key="3">
    <source>
        <dbReference type="Proteomes" id="UP001210231"/>
    </source>
</evidence>
<comment type="caution">
    <text evidence="2">The sequence shown here is derived from an EMBL/GenBank/DDBJ whole genome shotgun (WGS) entry which is preliminary data.</text>
</comment>
<proteinExistence type="predicted"/>
<reference evidence="2 3" key="1">
    <citation type="submission" date="2022-12" db="EMBL/GenBank/DDBJ databases">
        <title>Chitinophagaceae gen. sp. nov., a new member of the family Chitinophagaceae, isolated from soil in a chemical factory.</title>
        <authorList>
            <person name="Ke Z."/>
        </authorList>
    </citation>
    <scope>NUCLEOTIDE SEQUENCE [LARGE SCALE GENOMIC DNA]</scope>
    <source>
        <strain evidence="2 3">LY-5</strain>
    </source>
</reference>
<feature type="transmembrane region" description="Helical" evidence="1">
    <location>
        <begin position="121"/>
        <end position="142"/>
    </location>
</feature>
<sequence>MYELVAKLLLAHILGDFLLQPDKWVTEKNNSANTLKYLLYHTGVHLILLLLILGFNMKEYGAGIAIITVSHFLIDFLKIKLANKYSHIGLFIADQMLHISVILAVSQYYQPTLFLFRDFWSFHNIVLITAILLLTQVSAIVIKNGLIKWKIVARGEHPNIGKYIGMLERLFIFYFIIYNHWEAVGFLLTAKSIFRFGDLNNAKDRNLTEYVLIGTFISFGLAILISHFYLQVTG</sequence>
<keyword evidence="1" id="KW-1133">Transmembrane helix</keyword>
<protein>
    <submittedName>
        <fullName evidence="2">DUF3307 domain-containing protein</fullName>
    </submittedName>
</protein>
<feature type="transmembrane region" description="Helical" evidence="1">
    <location>
        <begin position="170"/>
        <end position="190"/>
    </location>
</feature>
<keyword evidence="1" id="KW-0812">Transmembrane</keyword>
<feature type="transmembrane region" description="Helical" evidence="1">
    <location>
        <begin position="89"/>
        <end position="109"/>
    </location>
</feature>
<dbReference type="Proteomes" id="UP001210231">
    <property type="component" value="Unassembled WGS sequence"/>
</dbReference>
<dbReference type="Pfam" id="PF11750">
    <property type="entry name" value="DUF3307"/>
    <property type="match status" value="1"/>
</dbReference>
<gene>
    <name evidence="2" type="ORF">O3P16_16755</name>
</gene>
<dbReference type="EMBL" id="JAQGEF010000031">
    <property type="protein sequence ID" value="MDA3616464.1"/>
    <property type="molecule type" value="Genomic_DNA"/>
</dbReference>